<keyword evidence="4" id="KW-1185">Reference proteome</keyword>
<dbReference type="InterPro" id="IPR057727">
    <property type="entry name" value="WCX_dom"/>
</dbReference>
<dbReference type="AlphaFoldDB" id="A0A372MIL0"/>
<reference evidence="3 4" key="2">
    <citation type="submission" date="2018-09" db="EMBL/GenBank/DDBJ databases">
        <title>Genome of Sphaerochaeta halotolerans strain 4-11.</title>
        <authorList>
            <person name="Nazina T.N."/>
            <person name="Sokolova D.S."/>
        </authorList>
    </citation>
    <scope>NUCLEOTIDE SEQUENCE [LARGE SCALE GENOMIC DNA]</scope>
    <source>
        <strain evidence="3 4">4-11</strain>
    </source>
</reference>
<feature type="domain" description="WYL" evidence="1">
    <location>
        <begin position="137"/>
        <end position="203"/>
    </location>
</feature>
<evidence type="ECO:0000259" key="1">
    <source>
        <dbReference type="Pfam" id="PF13280"/>
    </source>
</evidence>
<dbReference type="PANTHER" id="PTHR34580:SF1">
    <property type="entry name" value="PROTEIN PAFC"/>
    <property type="match status" value="1"/>
</dbReference>
<gene>
    <name evidence="3" type="ORF">DYP60_03875</name>
</gene>
<sequence>MYTDHMSQLERIVFINRSIEENGGVKTSLIEQEFSISRRQVLRDITYLREHLGAPIAFDRSRNWYHYQTPYTLFSNSNERMLVLNAIVKSLAQSQGIMSDLTEMISEGIDSGVEKHYRSLSDKIIFITPVQDWPDYEVFNKICSAMKSEERMSMHYRNALGVHSHRHIEPLRLVNYSGRWYLLAFDMQHRQLRTFHLSRIEQLAQIRGDRMKSRFSDEELDDFINSGYGIFMGNEVTYVTFRVYGWAIHTLSTQNWHPEQKQRMVQEEDKEALEVILPVSNLQEILSTLLSYGPDARPIAPEEFVLRYKQSVAQMWEAAKKL</sequence>
<reference evidence="4" key="1">
    <citation type="submission" date="2018-08" db="EMBL/GenBank/DDBJ databases">
        <authorList>
            <person name="Grouzdev D.S."/>
            <person name="Krutkina M.S."/>
        </authorList>
    </citation>
    <scope>NUCLEOTIDE SEQUENCE [LARGE SCALE GENOMIC DNA]</scope>
    <source>
        <strain evidence="4">4-11</strain>
    </source>
</reference>
<dbReference type="EMBL" id="QUWK01000003">
    <property type="protein sequence ID" value="RFU95622.1"/>
    <property type="molecule type" value="Genomic_DNA"/>
</dbReference>
<dbReference type="PANTHER" id="PTHR34580">
    <property type="match status" value="1"/>
</dbReference>
<comment type="caution">
    <text evidence="3">The sequence shown here is derived from an EMBL/GenBank/DDBJ whole genome shotgun (WGS) entry which is preliminary data.</text>
</comment>
<organism evidence="3 4">
    <name type="scientific">Sphaerochaeta halotolerans</name>
    <dbReference type="NCBI Taxonomy" id="2293840"/>
    <lineage>
        <taxon>Bacteria</taxon>
        <taxon>Pseudomonadati</taxon>
        <taxon>Spirochaetota</taxon>
        <taxon>Spirochaetia</taxon>
        <taxon>Spirochaetales</taxon>
        <taxon>Sphaerochaetaceae</taxon>
        <taxon>Sphaerochaeta</taxon>
    </lineage>
</organism>
<evidence type="ECO:0000313" key="3">
    <source>
        <dbReference type="EMBL" id="RFU95622.1"/>
    </source>
</evidence>
<feature type="domain" description="WCX" evidence="2">
    <location>
        <begin position="258"/>
        <end position="315"/>
    </location>
</feature>
<evidence type="ECO:0000313" key="4">
    <source>
        <dbReference type="Proteomes" id="UP000264002"/>
    </source>
</evidence>
<dbReference type="InterPro" id="IPR051534">
    <property type="entry name" value="CBASS_pafABC_assoc_protein"/>
</dbReference>
<dbReference type="Pfam" id="PF25583">
    <property type="entry name" value="WCX"/>
    <property type="match status" value="1"/>
</dbReference>
<dbReference type="PROSITE" id="PS52050">
    <property type="entry name" value="WYL"/>
    <property type="match status" value="1"/>
</dbReference>
<name>A0A372MIL0_9SPIR</name>
<proteinExistence type="predicted"/>
<accession>A0A372MIL0</accession>
<protein>
    <submittedName>
        <fullName evidence="3">WYL domain-containing protein</fullName>
    </submittedName>
</protein>
<dbReference type="OrthoDB" id="369264at2"/>
<dbReference type="InterPro" id="IPR026881">
    <property type="entry name" value="WYL_dom"/>
</dbReference>
<dbReference type="Proteomes" id="UP000264002">
    <property type="component" value="Unassembled WGS sequence"/>
</dbReference>
<evidence type="ECO:0000259" key="2">
    <source>
        <dbReference type="Pfam" id="PF25583"/>
    </source>
</evidence>
<dbReference type="Pfam" id="PF13280">
    <property type="entry name" value="WYL"/>
    <property type="match status" value="1"/>
</dbReference>